<reference evidence="6" key="1">
    <citation type="submission" date="2018-11" db="EMBL/GenBank/DDBJ databases">
        <title>Genome sequencing of a novel mesophilic and cellulolytic organism within the genus Hungateiclostridium.</title>
        <authorList>
            <person name="Rettenmaier R."/>
            <person name="Liebl W."/>
            <person name="Zverlov V."/>
        </authorList>
    </citation>
    <scope>NUCLEOTIDE SEQUENCE [LARGE SCALE GENOMIC DNA]</scope>
    <source>
        <strain evidence="6">N2K1</strain>
    </source>
</reference>
<proteinExistence type="predicted"/>
<evidence type="ECO:0000256" key="2">
    <source>
        <dbReference type="SAM" id="MobiDB-lite"/>
    </source>
</evidence>
<dbReference type="InterPro" id="IPR001956">
    <property type="entry name" value="CBM3"/>
</dbReference>
<dbReference type="InterPro" id="IPR036465">
    <property type="entry name" value="vWFA_dom_sf"/>
</dbReference>
<dbReference type="Pfam" id="PF00942">
    <property type="entry name" value="CBM_3"/>
    <property type="match status" value="1"/>
</dbReference>
<dbReference type="Pfam" id="PF02018">
    <property type="entry name" value="CBM_4_9"/>
    <property type="match status" value="1"/>
</dbReference>
<dbReference type="GO" id="GO:0030248">
    <property type="term" value="F:cellulose binding"/>
    <property type="evidence" value="ECO:0007669"/>
    <property type="project" value="InterPro"/>
</dbReference>
<dbReference type="Gene3D" id="2.60.120.260">
    <property type="entry name" value="Galactose-binding domain-like"/>
    <property type="match status" value="1"/>
</dbReference>
<name>A0A4Q0I6L0_9FIRM</name>
<dbReference type="InterPro" id="IPR003305">
    <property type="entry name" value="CenC_carb-bd"/>
</dbReference>
<comment type="caution">
    <text evidence="5">The sequence shown here is derived from an EMBL/GenBank/DDBJ whole genome shotgun (WGS) entry which is preliminary data.</text>
</comment>
<keyword evidence="1" id="KW-0378">Hydrolase</keyword>
<feature type="region of interest" description="Disordered" evidence="2">
    <location>
        <begin position="197"/>
        <end position="232"/>
    </location>
</feature>
<dbReference type="InterPro" id="IPR008979">
    <property type="entry name" value="Galactose-bd-like_sf"/>
</dbReference>
<dbReference type="InterPro" id="IPR002035">
    <property type="entry name" value="VWF_A"/>
</dbReference>
<dbReference type="SUPFAM" id="SSF49785">
    <property type="entry name" value="Galactose-binding domain-like"/>
    <property type="match status" value="1"/>
</dbReference>
<dbReference type="InterPro" id="IPR036966">
    <property type="entry name" value="CBM3_sf"/>
</dbReference>
<dbReference type="Gene3D" id="3.40.50.410">
    <property type="entry name" value="von Willebrand factor, type A domain"/>
    <property type="match status" value="1"/>
</dbReference>
<dbReference type="PROSITE" id="PS50234">
    <property type="entry name" value="VWFA"/>
    <property type="match status" value="1"/>
</dbReference>
<accession>A0A4Q0I6L0</accession>
<dbReference type="PROSITE" id="PS51172">
    <property type="entry name" value="CBM3"/>
    <property type="match status" value="1"/>
</dbReference>
<feature type="domain" description="VWFA" evidence="3">
    <location>
        <begin position="722"/>
        <end position="924"/>
    </location>
</feature>
<evidence type="ECO:0000313" key="6">
    <source>
        <dbReference type="Proteomes" id="UP000289166"/>
    </source>
</evidence>
<dbReference type="SUPFAM" id="SSF49384">
    <property type="entry name" value="Carbohydrate-binding domain"/>
    <property type="match status" value="1"/>
</dbReference>
<dbReference type="RefSeq" id="WP_128705800.1">
    <property type="nucleotide sequence ID" value="NZ_RLII01000003.1"/>
</dbReference>
<evidence type="ECO:0000313" key="5">
    <source>
        <dbReference type="EMBL" id="RXE60034.1"/>
    </source>
</evidence>
<sequence>MIKRLLYKESTLLLIVCFLMQIISATVIGGDVYASSEGIRVEFYNGDVGDSVGALCTNFKVINTGSSTVALSDIKLRYYFTDDGVSPISVFIDYAENSGSGINSCITYTIKDTNSSDANKYIEFGFNTAAGSLAPDTYALVRARVYQSGYNQVFTQTNDYSFCKKNINFAEWDKVTGYLNGVLFSGKEPVELISTPSPVTPTPQMSPIPTITPSPSTTPEVTPTPSDLVTPTNWMDQAVPNGDFEDGMAFWSFYFDNVSGANANNLVHTEPSGNKRSKTAIKNVGSNNWTIQLKHTGVELKNSKTYRLTFDAKSTIPRDIRVSVQDATNSLIEYSGSVVGIDSHMKTYTCEFAISSSKDITAAIVFEMGKVGTTANQPHDIILDNVDIKEIAAPLTPPSPGGTDDPLGVGITASRNSIIEAELGEEGDILLSQGGEISVAGTIDTEKEVVLILDNSGALNSYVHDILSPLDFGIYSNRDLTIQGNNATINGSVHTNNLFTSTAETIKISQTCSAASFDITSKKVDIKTFKNITIPIEMPYFHTELLADALKNSMVFNPEDYPPSWFPYPMPGQKDVFITYNLFANRFEIFGMGKLVINSSMYFNGDVLISLTETNNVNDGFIVAKGNIIIQGENLKPKGPKDKLYVYSINGNIECQTKDSTINGIAYAPGAPGNPNSGKIIFTGDNNTINGAIAGNELKFNGSGLKVNHTEGQFNTIEEKYMENSSHLKMVKDAAKSFVDKFAGSQTKVSIIKYSDSANDNHFTQYDLSLSDNATILKDKIDKIVPGTTGFSNMGDAMRRAYHILNNSTESSSAKYIVVLTGSAPNRWTGISDITSEPKTENGKADYIKADDVSYSSSDYAKDIGKLITSSGINLMFIDFSEESIGTVLEDIAAVSGAKVVEATGKHYYRADNFMELIDIFDSIRLKIYYDVILNNVLYQEILPAGVLVVEVPDGMSTQSVLIDGITRTKITGVINNIPLTYTGTGYSFNIDNFKIKVKFLKPGTIIFDGADSKIRYNIDYIDSGGNSQSKSIDKHFDDMTVNVTMTVDIN</sequence>
<dbReference type="EMBL" id="RLII01000003">
    <property type="protein sequence ID" value="RXE60034.1"/>
    <property type="molecule type" value="Genomic_DNA"/>
</dbReference>
<dbReference type="Pfam" id="PF00092">
    <property type="entry name" value="VWA"/>
    <property type="match status" value="1"/>
</dbReference>
<feature type="compositionally biased region" description="Low complexity" evidence="2">
    <location>
        <begin position="213"/>
        <end position="226"/>
    </location>
</feature>
<dbReference type="GO" id="GO:0016798">
    <property type="term" value="F:hydrolase activity, acting on glycosyl bonds"/>
    <property type="evidence" value="ECO:0007669"/>
    <property type="project" value="InterPro"/>
</dbReference>
<dbReference type="Proteomes" id="UP000289166">
    <property type="component" value="Unassembled WGS sequence"/>
</dbReference>
<dbReference type="AlphaFoldDB" id="A0A4Q0I6L0"/>
<evidence type="ECO:0000259" key="4">
    <source>
        <dbReference type="PROSITE" id="PS51172"/>
    </source>
</evidence>
<dbReference type="InterPro" id="IPR008965">
    <property type="entry name" value="CBM2/CBM3_carb-bd_dom_sf"/>
</dbReference>
<keyword evidence="6" id="KW-1185">Reference proteome</keyword>
<organism evidence="5 6">
    <name type="scientific">Acetivibrio mesophilus</name>
    <dbReference type="NCBI Taxonomy" id="2487273"/>
    <lineage>
        <taxon>Bacteria</taxon>
        <taxon>Bacillati</taxon>
        <taxon>Bacillota</taxon>
        <taxon>Clostridia</taxon>
        <taxon>Eubacteriales</taxon>
        <taxon>Oscillospiraceae</taxon>
        <taxon>Acetivibrio</taxon>
    </lineage>
</organism>
<dbReference type="GO" id="GO:0005975">
    <property type="term" value="P:carbohydrate metabolic process"/>
    <property type="evidence" value="ECO:0007669"/>
    <property type="project" value="InterPro"/>
</dbReference>
<feature type="compositionally biased region" description="Pro residues" evidence="2">
    <location>
        <begin position="198"/>
        <end position="212"/>
    </location>
</feature>
<gene>
    <name evidence="5" type="ORF">EFD62_04575</name>
</gene>
<dbReference type="OrthoDB" id="1656124at2"/>
<dbReference type="CDD" id="cd00198">
    <property type="entry name" value="vWFA"/>
    <property type="match status" value="1"/>
</dbReference>
<evidence type="ECO:0000256" key="1">
    <source>
        <dbReference type="ARBA" id="ARBA00022801"/>
    </source>
</evidence>
<feature type="domain" description="CBM3" evidence="4">
    <location>
        <begin position="35"/>
        <end position="190"/>
    </location>
</feature>
<protein>
    <submittedName>
        <fullName evidence="5">VWA domain-containing protein</fullName>
    </submittedName>
</protein>
<dbReference type="Gene3D" id="2.60.40.710">
    <property type="entry name" value="Endoglucanase-like"/>
    <property type="match status" value="1"/>
</dbReference>
<dbReference type="SUPFAM" id="SSF53300">
    <property type="entry name" value="vWA-like"/>
    <property type="match status" value="1"/>
</dbReference>
<evidence type="ECO:0000259" key="3">
    <source>
        <dbReference type="PROSITE" id="PS50234"/>
    </source>
</evidence>
<dbReference type="SMART" id="SM01067">
    <property type="entry name" value="CBM_3"/>
    <property type="match status" value="1"/>
</dbReference>